<dbReference type="CDD" id="cd00383">
    <property type="entry name" value="trans_reg_C"/>
    <property type="match status" value="1"/>
</dbReference>
<protein>
    <submittedName>
        <fullName evidence="7">DNA-binding winged helix-turn-helix (WHTH) protein/TolB-like protein/tetratricopeptide (TPR) repeat protein</fullName>
    </submittedName>
</protein>
<dbReference type="Gene3D" id="1.10.10.10">
    <property type="entry name" value="Winged helix-like DNA-binding domain superfamily/Winged helix DNA-binding domain"/>
    <property type="match status" value="1"/>
</dbReference>
<keyword evidence="5" id="KW-1133">Transmembrane helix</keyword>
<keyword evidence="5" id="KW-0812">Transmembrane</keyword>
<evidence type="ECO:0000256" key="2">
    <source>
        <dbReference type="ARBA" id="ARBA00022803"/>
    </source>
</evidence>
<dbReference type="InterPro" id="IPR036388">
    <property type="entry name" value="WH-like_DNA-bd_sf"/>
</dbReference>
<sequence length="627" mass="68932">MSNASGRYAFEGFRVDMHARQVLDAAGQPLPLTAKAFDVLMHLIEHRDRVVGKDELMAQVWSGRVVEENNLNQAVSALRRAFGTGVGDHRYIVTVPGHGYRFVAEVDDWIEGVPPSPTPEVAAADARTATHRRGWILAAVAAVPLLLAALLFWPRPAHSPPTAANTAALAVLPFRALPSGTSDELLELGMAETLIARLSQGGALQVRSLDASRRLRSQDPMEAGRQLRVAYVVAGSTQRQGGRMRVTVRLVHVPDGRTLWAGTFDEQRDRVFALQDAIAEAVAGALTVKVVRTAQRHSPCDGDNVEAYRAYLSGRYMMNRPTVERLSEAEAALGRAIELDPTCARAHAARAQLRLQQISLTEHDPVEQYRLAWADVNRALELDPRLADAYVARGLIEVGHYWDATQAEASLARALELDPGSAAVHAAYADVLATAGRDDEAALHLWRAHELDPLSPEATLNAAAWLQRIDPVAAQALVARTLEAEPGFWSAHWYRAAWARQQGRLAEAIADLEVAARNSGRNSRVLSSLARTYVAAGQPERARELLQEMKQRQREGYVHPSALAITYYELGDDAHAIDQLELAYTQRDLRIANLGDDPYWQRLHANPRFQALAQKAVLKSDRPAARN</sequence>
<dbReference type="PANTHER" id="PTHR44858">
    <property type="entry name" value="TETRATRICOPEPTIDE REPEAT PROTEIN 6"/>
    <property type="match status" value="1"/>
</dbReference>
<keyword evidence="5" id="KW-0472">Membrane</keyword>
<dbReference type="InterPro" id="IPR001867">
    <property type="entry name" value="OmpR/PhoB-type_DNA-bd"/>
</dbReference>
<keyword evidence="2" id="KW-0802">TPR repeat</keyword>
<dbReference type="Proteomes" id="UP001251524">
    <property type="component" value="Unassembled WGS sequence"/>
</dbReference>
<name>A0ABU1WDI7_9GAMM</name>
<organism evidence="7 8">
    <name type="scientific">Lysobacter niastensis</name>
    <dbReference type="NCBI Taxonomy" id="380629"/>
    <lineage>
        <taxon>Bacteria</taxon>
        <taxon>Pseudomonadati</taxon>
        <taxon>Pseudomonadota</taxon>
        <taxon>Gammaproteobacteria</taxon>
        <taxon>Lysobacterales</taxon>
        <taxon>Lysobacteraceae</taxon>
        <taxon>Lysobacter</taxon>
    </lineage>
</organism>
<proteinExistence type="predicted"/>
<evidence type="ECO:0000259" key="6">
    <source>
        <dbReference type="PROSITE" id="PS51755"/>
    </source>
</evidence>
<dbReference type="Pfam" id="PF14559">
    <property type="entry name" value="TPR_19"/>
    <property type="match status" value="1"/>
</dbReference>
<keyword evidence="1" id="KW-0677">Repeat</keyword>
<reference evidence="7 8" key="1">
    <citation type="submission" date="2023-07" db="EMBL/GenBank/DDBJ databases">
        <title>Sorghum-associated microbial communities from plants grown in Nebraska, USA.</title>
        <authorList>
            <person name="Schachtman D."/>
        </authorList>
    </citation>
    <scope>NUCLEOTIDE SEQUENCE [LARGE SCALE GENOMIC DNA]</scope>
    <source>
        <strain evidence="7 8">BE198</strain>
    </source>
</reference>
<dbReference type="SUPFAM" id="SSF48452">
    <property type="entry name" value="TPR-like"/>
    <property type="match status" value="1"/>
</dbReference>
<keyword evidence="8" id="KW-1185">Reference proteome</keyword>
<feature type="domain" description="OmpR/PhoB-type" evidence="6">
    <location>
        <begin position="5"/>
        <end position="104"/>
    </location>
</feature>
<dbReference type="InterPro" id="IPR016032">
    <property type="entry name" value="Sig_transdc_resp-reg_C-effctor"/>
</dbReference>
<dbReference type="PROSITE" id="PS51375">
    <property type="entry name" value="PPR"/>
    <property type="match status" value="1"/>
</dbReference>
<evidence type="ECO:0000256" key="5">
    <source>
        <dbReference type="SAM" id="Phobius"/>
    </source>
</evidence>
<dbReference type="SUPFAM" id="SSF46894">
    <property type="entry name" value="C-terminal effector domain of the bipartite response regulators"/>
    <property type="match status" value="1"/>
</dbReference>
<comment type="caution">
    <text evidence="7">The sequence shown here is derived from an EMBL/GenBank/DDBJ whole genome shotgun (WGS) entry which is preliminary data.</text>
</comment>
<dbReference type="Gene3D" id="3.40.50.10070">
    <property type="entry name" value="TolB, N-terminal domain"/>
    <property type="match status" value="1"/>
</dbReference>
<dbReference type="SMART" id="SM00862">
    <property type="entry name" value="Trans_reg_C"/>
    <property type="match status" value="1"/>
</dbReference>
<gene>
    <name evidence="7" type="ORF">J2X06_002616</name>
</gene>
<keyword evidence="3 4" id="KW-0238">DNA-binding</keyword>
<dbReference type="Gene3D" id="1.25.40.10">
    <property type="entry name" value="Tetratricopeptide repeat domain"/>
    <property type="match status" value="3"/>
</dbReference>
<evidence type="ECO:0000256" key="4">
    <source>
        <dbReference type="PROSITE-ProRule" id="PRU01091"/>
    </source>
</evidence>
<dbReference type="RefSeq" id="WP_310063065.1">
    <property type="nucleotide sequence ID" value="NZ_JAVDVY010000002.1"/>
</dbReference>
<dbReference type="Pfam" id="PF00486">
    <property type="entry name" value="Trans_reg_C"/>
    <property type="match status" value="1"/>
</dbReference>
<evidence type="ECO:0000256" key="1">
    <source>
        <dbReference type="ARBA" id="ARBA00022737"/>
    </source>
</evidence>
<dbReference type="InterPro" id="IPR011990">
    <property type="entry name" value="TPR-like_helical_dom_sf"/>
</dbReference>
<dbReference type="EMBL" id="JAVDVY010000002">
    <property type="protein sequence ID" value="MDR7135407.1"/>
    <property type="molecule type" value="Genomic_DNA"/>
</dbReference>
<accession>A0ABU1WDI7</accession>
<dbReference type="PANTHER" id="PTHR44858:SF1">
    <property type="entry name" value="UDP-N-ACETYLGLUCOSAMINE--PEPTIDE N-ACETYLGLUCOSAMINYLTRANSFERASE SPINDLY-RELATED"/>
    <property type="match status" value="1"/>
</dbReference>
<evidence type="ECO:0000313" key="8">
    <source>
        <dbReference type="Proteomes" id="UP001251524"/>
    </source>
</evidence>
<dbReference type="PROSITE" id="PS51755">
    <property type="entry name" value="OMPR_PHOB"/>
    <property type="match status" value="1"/>
</dbReference>
<evidence type="ECO:0000313" key="7">
    <source>
        <dbReference type="EMBL" id="MDR7135407.1"/>
    </source>
</evidence>
<evidence type="ECO:0000256" key="3">
    <source>
        <dbReference type="ARBA" id="ARBA00023125"/>
    </source>
</evidence>
<feature type="transmembrane region" description="Helical" evidence="5">
    <location>
        <begin position="135"/>
        <end position="153"/>
    </location>
</feature>
<dbReference type="InterPro" id="IPR050498">
    <property type="entry name" value="Ycf3"/>
</dbReference>
<feature type="DNA-binding region" description="OmpR/PhoB-type" evidence="4">
    <location>
        <begin position="5"/>
        <end position="104"/>
    </location>
</feature>
<dbReference type="InterPro" id="IPR002885">
    <property type="entry name" value="PPR_rpt"/>
</dbReference>